<feature type="transmembrane region" description="Helical" evidence="1">
    <location>
        <begin position="78"/>
        <end position="96"/>
    </location>
</feature>
<keyword evidence="1" id="KW-0812">Transmembrane</keyword>
<name>A0ABW9FAP7_9NOCA</name>
<organism evidence="2 3">
    <name type="scientific">Rhodococcus parequi</name>
    <dbReference type="NCBI Taxonomy" id="3137122"/>
    <lineage>
        <taxon>Bacteria</taxon>
        <taxon>Bacillati</taxon>
        <taxon>Actinomycetota</taxon>
        <taxon>Actinomycetes</taxon>
        <taxon>Mycobacteriales</taxon>
        <taxon>Nocardiaceae</taxon>
        <taxon>Rhodococcus</taxon>
    </lineage>
</organism>
<gene>
    <name evidence="2" type="ORF">ABEU20_000709</name>
</gene>
<keyword evidence="1" id="KW-0472">Membrane</keyword>
<evidence type="ECO:0000256" key="1">
    <source>
        <dbReference type="SAM" id="Phobius"/>
    </source>
</evidence>
<dbReference type="EMBL" id="JBDLNV010000001">
    <property type="protein sequence ID" value="MFM1722158.1"/>
    <property type="molecule type" value="Genomic_DNA"/>
</dbReference>
<evidence type="ECO:0000313" key="3">
    <source>
        <dbReference type="Proteomes" id="UP001629745"/>
    </source>
</evidence>
<dbReference type="RefSeq" id="WP_420162737.1">
    <property type="nucleotide sequence ID" value="NZ_JBDLNV010000001.1"/>
</dbReference>
<feature type="transmembrane region" description="Helical" evidence="1">
    <location>
        <begin position="50"/>
        <end position="71"/>
    </location>
</feature>
<keyword evidence="1" id="KW-1133">Transmembrane helix</keyword>
<feature type="transmembrane region" description="Helical" evidence="1">
    <location>
        <begin position="7"/>
        <end position="30"/>
    </location>
</feature>
<sequence length="97" mass="10238">MARAAAWCVGLVGLVVVPVWLVYVILISEASFFGESPSSTSLERADDARLWGRVVGTSALGLVVGVVAWAFRRGVRAWGLAALACIGVVTTAFMWVA</sequence>
<protein>
    <submittedName>
        <fullName evidence="2">Uncharacterized protein</fullName>
    </submittedName>
</protein>
<proteinExistence type="predicted"/>
<keyword evidence="3" id="KW-1185">Reference proteome</keyword>
<accession>A0ABW9FAP7</accession>
<dbReference type="Proteomes" id="UP001629745">
    <property type="component" value="Unassembled WGS sequence"/>
</dbReference>
<reference evidence="2 3" key="1">
    <citation type="submission" date="2023-11" db="EMBL/GenBank/DDBJ databases">
        <authorList>
            <person name="Val-Calvo J."/>
            <person name="Scortti M."/>
            <person name="Vazquez-Boland J."/>
        </authorList>
    </citation>
    <scope>NUCLEOTIDE SEQUENCE [LARGE SCALE GENOMIC DNA]</scope>
    <source>
        <strain evidence="2 3">PAM 2766</strain>
    </source>
</reference>
<comment type="caution">
    <text evidence="2">The sequence shown here is derived from an EMBL/GenBank/DDBJ whole genome shotgun (WGS) entry which is preliminary data.</text>
</comment>
<evidence type="ECO:0000313" key="2">
    <source>
        <dbReference type="EMBL" id="MFM1722158.1"/>
    </source>
</evidence>